<evidence type="ECO:0000256" key="4">
    <source>
        <dbReference type="ARBA" id="ARBA00022723"/>
    </source>
</evidence>
<evidence type="ECO:0000256" key="5">
    <source>
        <dbReference type="ARBA" id="ARBA00022763"/>
    </source>
</evidence>
<dbReference type="GO" id="GO:0005737">
    <property type="term" value="C:cytoplasm"/>
    <property type="evidence" value="ECO:0007669"/>
    <property type="project" value="TreeGrafter"/>
</dbReference>
<keyword evidence="14" id="KW-1185">Reference proteome</keyword>
<dbReference type="PANTHER" id="PTHR43003:SF13">
    <property type="entry name" value="DNA-3-METHYLADENINE GLYCOSYLASE 2"/>
    <property type="match status" value="1"/>
</dbReference>
<keyword evidence="7" id="KW-0805">Transcription regulation</keyword>
<keyword evidence="11" id="KW-0234">DNA repair</keyword>
<dbReference type="GO" id="GO:0006285">
    <property type="term" value="P:base-excision repair, AP site formation"/>
    <property type="evidence" value="ECO:0007669"/>
    <property type="project" value="TreeGrafter"/>
</dbReference>
<dbReference type="PROSITE" id="PS00041">
    <property type="entry name" value="HTH_ARAC_FAMILY_1"/>
    <property type="match status" value="1"/>
</dbReference>
<dbReference type="InterPro" id="IPR051912">
    <property type="entry name" value="Alkylbase_DNA_Glycosylase/TA"/>
</dbReference>
<dbReference type="EMBL" id="FOMZ01000001">
    <property type="protein sequence ID" value="SFD59793.1"/>
    <property type="molecule type" value="Genomic_DNA"/>
</dbReference>
<evidence type="ECO:0000313" key="13">
    <source>
        <dbReference type="EMBL" id="SFD59793.1"/>
    </source>
</evidence>
<dbReference type="GO" id="GO:0006307">
    <property type="term" value="P:DNA alkylation repair"/>
    <property type="evidence" value="ECO:0007669"/>
    <property type="project" value="TreeGrafter"/>
</dbReference>
<dbReference type="Gene3D" id="3.30.310.20">
    <property type="entry name" value="DNA-3-methyladenine glycosylase AlkA, N-terminal domain"/>
    <property type="match status" value="1"/>
</dbReference>
<dbReference type="GO" id="GO:0043916">
    <property type="term" value="F:DNA-7-methylguanine glycosylase activity"/>
    <property type="evidence" value="ECO:0007669"/>
    <property type="project" value="TreeGrafter"/>
</dbReference>
<dbReference type="InterPro" id="IPR009057">
    <property type="entry name" value="Homeodomain-like_sf"/>
</dbReference>
<proteinExistence type="predicted"/>
<dbReference type="SUPFAM" id="SSF46689">
    <property type="entry name" value="Homeodomain-like"/>
    <property type="match status" value="1"/>
</dbReference>
<dbReference type="PANTHER" id="PTHR43003">
    <property type="entry name" value="DNA-3-METHYLADENINE GLYCOSYLASE"/>
    <property type="match status" value="1"/>
</dbReference>
<dbReference type="Pfam" id="PF12833">
    <property type="entry name" value="HTH_18"/>
    <property type="match status" value="1"/>
</dbReference>
<dbReference type="GO" id="GO:0003700">
    <property type="term" value="F:DNA-binding transcription factor activity"/>
    <property type="evidence" value="ECO:0007669"/>
    <property type="project" value="InterPro"/>
</dbReference>
<dbReference type="Pfam" id="PF06029">
    <property type="entry name" value="AlkA_N"/>
    <property type="match status" value="1"/>
</dbReference>
<organism evidence="13 14">
    <name type="scientific">Actinopolyspora alba</name>
    <dbReference type="NCBI Taxonomy" id="673379"/>
    <lineage>
        <taxon>Bacteria</taxon>
        <taxon>Bacillati</taxon>
        <taxon>Actinomycetota</taxon>
        <taxon>Actinomycetes</taxon>
        <taxon>Actinopolysporales</taxon>
        <taxon>Actinopolysporaceae</taxon>
        <taxon>Actinopolyspora</taxon>
        <taxon>Actinopolyspora alba group</taxon>
    </lineage>
</organism>
<dbReference type="Gene3D" id="3.40.10.10">
    <property type="entry name" value="DNA Methylphosphotriester Repair Domain"/>
    <property type="match status" value="1"/>
</dbReference>
<dbReference type="PROSITE" id="PS01124">
    <property type="entry name" value="HTH_ARAC_FAMILY_2"/>
    <property type="match status" value="1"/>
</dbReference>
<keyword evidence="5" id="KW-0227">DNA damage</keyword>
<evidence type="ECO:0000256" key="2">
    <source>
        <dbReference type="ARBA" id="ARBA00022603"/>
    </source>
</evidence>
<dbReference type="InterPro" id="IPR011257">
    <property type="entry name" value="DNA_glycosylase"/>
</dbReference>
<reference evidence="14" key="1">
    <citation type="submission" date="2016-10" db="EMBL/GenBank/DDBJ databases">
        <authorList>
            <person name="Varghese N."/>
            <person name="Submissions S."/>
        </authorList>
    </citation>
    <scope>NUCLEOTIDE SEQUENCE [LARGE SCALE GENOMIC DNA]</scope>
    <source>
        <strain evidence="14">DSM 45004</strain>
    </source>
</reference>
<dbReference type="FunFam" id="3.40.10.10:FF:000001">
    <property type="entry name" value="DNA-3-methyladenine glycosylase 2"/>
    <property type="match status" value="1"/>
</dbReference>
<keyword evidence="2" id="KW-0489">Methyltransferase</keyword>
<evidence type="ECO:0000256" key="6">
    <source>
        <dbReference type="ARBA" id="ARBA00022833"/>
    </source>
</evidence>
<protein>
    <submittedName>
        <fullName evidence="13">DNA-3-methyladenine glycosylase II</fullName>
    </submittedName>
</protein>
<dbReference type="Gene3D" id="1.10.10.60">
    <property type="entry name" value="Homeodomain-like"/>
    <property type="match status" value="1"/>
</dbReference>
<dbReference type="Pfam" id="PF02805">
    <property type="entry name" value="Ada_Zn_binding"/>
    <property type="match status" value="1"/>
</dbReference>
<dbReference type="GO" id="GO:0008168">
    <property type="term" value="F:methyltransferase activity"/>
    <property type="evidence" value="ECO:0007669"/>
    <property type="project" value="UniProtKB-KW"/>
</dbReference>
<keyword evidence="10" id="KW-0804">Transcription</keyword>
<dbReference type="Proteomes" id="UP000198716">
    <property type="component" value="Unassembled WGS sequence"/>
</dbReference>
<dbReference type="InterPro" id="IPR035451">
    <property type="entry name" value="Ada-like_dom_sf"/>
</dbReference>
<dbReference type="InterPro" id="IPR010316">
    <property type="entry name" value="AlkA_N"/>
</dbReference>
<keyword evidence="9" id="KW-0010">Activator</keyword>
<evidence type="ECO:0000256" key="3">
    <source>
        <dbReference type="ARBA" id="ARBA00022679"/>
    </source>
</evidence>
<keyword evidence="8" id="KW-0238">DNA-binding</keyword>
<accession>A0A1I1TTK7</accession>
<dbReference type="InterPro" id="IPR023170">
    <property type="entry name" value="HhH_base_excis_C"/>
</dbReference>
<evidence type="ECO:0000256" key="10">
    <source>
        <dbReference type="ARBA" id="ARBA00023163"/>
    </source>
</evidence>
<evidence type="ECO:0000256" key="11">
    <source>
        <dbReference type="ARBA" id="ARBA00023204"/>
    </source>
</evidence>
<dbReference type="GO" id="GO:0032993">
    <property type="term" value="C:protein-DNA complex"/>
    <property type="evidence" value="ECO:0007669"/>
    <property type="project" value="TreeGrafter"/>
</dbReference>
<evidence type="ECO:0000313" key="14">
    <source>
        <dbReference type="Proteomes" id="UP000198716"/>
    </source>
</evidence>
<dbReference type="AlphaFoldDB" id="A0A1I1TTK7"/>
<dbReference type="GO" id="GO:0032131">
    <property type="term" value="F:alkylated DNA binding"/>
    <property type="evidence" value="ECO:0007669"/>
    <property type="project" value="TreeGrafter"/>
</dbReference>
<feature type="domain" description="HTH araC/xylS-type" evidence="12">
    <location>
        <begin position="87"/>
        <end position="185"/>
    </location>
</feature>
<dbReference type="InterPro" id="IPR037046">
    <property type="entry name" value="AlkA_N_sf"/>
</dbReference>
<dbReference type="SMART" id="SM00342">
    <property type="entry name" value="HTH_ARAC"/>
    <property type="match status" value="1"/>
</dbReference>
<name>A0A1I1TTK7_9ACTN</name>
<dbReference type="GO" id="GO:0008270">
    <property type="term" value="F:zinc ion binding"/>
    <property type="evidence" value="ECO:0007669"/>
    <property type="project" value="InterPro"/>
</dbReference>
<evidence type="ECO:0000259" key="12">
    <source>
        <dbReference type="PROSITE" id="PS01124"/>
    </source>
</evidence>
<keyword evidence="4" id="KW-0479">Metal-binding</keyword>
<dbReference type="Gene3D" id="1.10.340.30">
    <property type="entry name" value="Hypothetical protein, domain 2"/>
    <property type="match status" value="1"/>
</dbReference>
<dbReference type="SUPFAM" id="SSF57884">
    <property type="entry name" value="Ada DNA repair protein, N-terminal domain (N-Ada 10)"/>
    <property type="match status" value="1"/>
</dbReference>
<evidence type="ECO:0000256" key="8">
    <source>
        <dbReference type="ARBA" id="ARBA00023125"/>
    </source>
</evidence>
<dbReference type="InterPro" id="IPR018062">
    <property type="entry name" value="HTH_AraC-typ_CS"/>
</dbReference>
<dbReference type="RefSeq" id="WP_092922348.1">
    <property type="nucleotide sequence ID" value="NZ_FOMZ01000001.1"/>
</dbReference>
<evidence type="ECO:0000256" key="1">
    <source>
        <dbReference type="ARBA" id="ARBA00001947"/>
    </source>
</evidence>
<dbReference type="SUPFAM" id="SSF48150">
    <property type="entry name" value="DNA-glycosylase"/>
    <property type="match status" value="1"/>
</dbReference>
<gene>
    <name evidence="13" type="ORF">SAMN04487819_101200</name>
</gene>
<keyword evidence="3" id="KW-0808">Transferase</keyword>
<dbReference type="GO" id="GO:0032259">
    <property type="term" value="P:methylation"/>
    <property type="evidence" value="ECO:0007669"/>
    <property type="project" value="UniProtKB-KW"/>
</dbReference>
<comment type="cofactor">
    <cofactor evidence="1">
        <name>Zn(2+)</name>
        <dbReference type="ChEBI" id="CHEBI:29105"/>
    </cofactor>
</comment>
<evidence type="ECO:0000256" key="7">
    <source>
        <dbReference type="ARBA" id="ARBA00023015"/>
    </source>
</evidence>
<dbReference type="GO" id="GO:0008725">
    <property type="term" value="F:DNA-3-methyladenine glycosylase activity"/>
    <property type="evidence" value="ECO:0007669"/>
    <property type="project" value="TreeGrafter"/>
</dbReference>
<dbReference type="SUPFAM" id="SSF55945">
    <property type="entry name" value="TATA-box binding protein-like"/>
    <property type="match status" value="1"/>
</dbReference>
<dbReference type="GO" id="GO:0043565">
    <property type="term" value="F:sequence-specific DNA binding"/>
    <property type="evidence" value="ECO:0007669"/>
    <property type="project" value="InterPro"/>
</dbReference>
<dbReference type="InterPro" id="IPR018060">
    <property type="entry name" value="HTH_AraC"/>
</dbReference>
<dbReference type="InterPro" id="IPR004026">
    <property type="entry name" value="Ada_DNA_repair_Zn-bd"/>
</dbReference>
<dbReference type="SMART" id="SM01009">
    <property type="entry name" value="AlkA_N"/>
    <property type="match status" value="1"/>
</dbReference>
<keyword evidence="6" id="KW-0862">Zinc</keyword>
<evidence type="ECO:0000256" key="9">
    <source>
        <dbReference type="ARBA" id="ARBA00023159"/>
    </source>
</evidence>
<dbReference type="Gene3D" id="1.10.1670.10">
    <property type="entry name" value="Helix-hairpin-Helix base-excision DNA repair enzymes (C-terminal)"/>
    <property type="match status" value="1"/>
</dbReference>
<sequence>MLVTSQQAYRAVASRDIRFDGCFVTGVRSTGIYCRPSCPARTPKSGNVEFFATAAAAQQAGYRACRRCLPDAVPGSPEWNLRADLAGRAMRLVTDGLVEREGVPGLAARLGYSTRQLTRVLTEELGAGPLALARAHRAHTARLLIATTELNFTDIAYAAGFTSLRQFNETVREVFATNPTELRARTTRRRSPEGLPAGTLRLRLPMRLPFDAPGTLGFRLGPAVEGMEWTTGNGYGRTLRLPHGHGVAELTSRTDHLAVTLRLTELRDLGSAVARLRRLFDLDCDPVAVDEVLGSDPALAGTVARTPGVRLPGSADGTETAVRALLDEAGPDESGFDGAGPTGDGHTGLSRLVTELGERVPALDGTSEVVLFPTAEALAEGAERVLPGSGGGASAIRGLATALTSGALRVDEGRDGAELREELRGAGLGERAADHVSTRVLGEPDSFPLPDRALRRGAGLLGLPDGGALLDHARQWSPWRSYAAVHLWRAARSARHATNHEHHTESTTREPT</sequence>